<accession>A0A218W7U0</accession>
<organism evidence="2 3">
    <name type="scientific">Punica granatum</name>
    <name type="common">Pomegranate</name>
    <dbReference type="NCBI Taxonomy" id="22663"/>
    <lineage>
        <taxon>Eukaryota</taxon>
        <taxon>Viridiplantae</taxon>
        <taxon>Streptophyta</taxon>
        <taxon>Embryophyta</taxon>
        <taxon>Tracheophyta</taxon>
        <taxon>Spermatophyta</taxon>
        <taxon>Magnoliopsida</taxon>
        <taxon>eudicotyledons</taxon>
        <taxon>Gunneridae</taxon>
        <taxon>Pentapetalae</taxon>
        <taxon>rosids</taxon>
        <taxon>malvids</taxon>
        <taxon>Myrtales</taxon>
        <taxon>Lythraceae</taxon>
        <taxon>Punica</taxon>
    </lineage>
</organism>
<feature type="region of interest" description="Disordered" evidence="1">
    <location>
        <begin position="1"/>
        <end position="28"/>
    </location>
</feature>
<comment type="caution">
    <text evidence="2">The sequence shown here is derived from an EMBL/GenBank/DDBJ whole genome shotgun (WGS) entry which is preliminary data.</text>
</comment>
<proteinExistence type="predicted"/>
<dbReference type="Proteomes" id="UP000197138">
    <property type="component" value="Unassembled WGS sequence"/>
</dbReference>
<evidence type="ECO:0000313" key="3">
    <source>
        <dbReference type="Proteomes" id="UP000197138"/>
    </source>
</evidence>
<evidence type="ECO:0000313" key="2">
    <source>
        <dbReference type="EMBL" id="OWM68538.1"/>
    </source>
</evidence>
<dbReference type="EMBL" id="MTKT01004950">
    <property type="protein sequence ID" value="OWM68538.1"/>
    <property type="molecule type" value="Genomic_DNA"/>
</dbReference>
<evidence type="ECO:0000256" key="1">
    <source>
        <dbReference type="SAM" id="MobiDB-lite"/>
    </source>
</evidence>
<reference evidence="3" key="1">
    <citation type="journal article" date="2017" name="Plant J.">
        <title>The pomegranate (Punica granatum L.) genome and the genomics of punicalagin biosynthesis.</title>
        <authorList>
            <person name="Qin G."/>
            <person name="Xu C."/>
            <person name="Ming R."/>
            <person name="Tang H."/>
            <person name="Guyot R."/>
            <person name="Kramer E.M."/>
            <person name="Hu Y."/>
            <person name="Yi X."/>
            <person name="Qi Y."/>
            <person name="Xu X."/>
            <person name="Gao Z."/>
            <person name="Pan H."/>
            <person name="Jian J."/>
            <person name="Tian Y."/>
            <person name="Yue Z."/>
            <person name="Xu Y."/>
        </authorList>
    </citation>
    <scope>NUCLEOTIDE SEQUENCE [LARGE SCALE GENOMIC DNA]</scope>
    <source>
        <strain evidence="3">cv. Dabenzi</strain>
    </source>
</reference>
<name>A0A218W7U0_PUNGR</name>
<sequence>MIGGGTAEVGAGTDAETETGTDVEIGGGTSVGGSNIVAEAGGAGRLLTGWAAGAFTIIGADVSPLSGIKVGWAHGLGSTAGPYPGGGVKLEEARFGPLSRAMSSAILVAMVAVLLNMPGVGPKIQVVEDESGKLPDVLVARLQETRVVVAHA</sequence>
<protein>
    <submittedName>
        <fullName evidence="2">Uncharacterized protein</fullName>
    </submittedName>
</protein>
<gene>
    <name evidence="2" type="ORF">CDL15_Pgr023503</name>
</gene>
<dbReference type="AlphaFoldDB" id="A0A218W7U0"/>